<sequence length="368" mass="41166">MCTVSTVKDSAANIKAFVEGNLAAGADHLFVFLEGAAEEVAEAHQYLKEHESVTVVRTGSRYWNPRRPGDLNKRQMTNATLVSCALAILPAVHWVFHIDGDERLDIDKERLLALPPDVPCVSLRTREAVSRPHWDGEVDIFKELLDEDTLCLLTMLGVIAEPANTAYFNGHTHGKPGMRPALDRYLRIHRVLDTDKQEVPAHSSDDFHVLHYESFSAEEFIRKWQNHTTSGTRAKFSGRRDQLRGAISAVVTNPALTDADKRELLTTIYRREVEDDLPTLQRLGLLVTPDASHHAYGPAAFGAEDAAALAQVMARLRTVDKRHFDHNDLGLHPRDLFAQMRSELRPDEAALAARLDAYFRTDPGLGSR</sequence>
<accession>A0A4Q4Z756</accession>
<dbReference type="OrthoDB" id="3766331at2"/>
<dbReference type="Pfam" id="PF13704">
    <property type="entry name" value="Glyco_tranf_2_4"/>
    <property type="match status" value="1"/>
</dbReference>
<organism evidence="1 2">
    <name type="scientific">Nocardioides guangzhouensis</name>
    <dbReference type="NCBI Taxonomy" id="2497878"/>
    <lineage>
        <taxon>Bacteria</taxon>
        <taxon>Bacillati</taxon>
        <taxon>Actinomycetota</taxon>
        <taxon>Actinomycetes</taxon>
        <taxon>Propionibacteriales</taxon>
        <taxon>Nocardioidaceae</taxon>
        <taxon>Nocardioides</taxon>
    </lineage>
</organism>
<dbReference type="Proteomes" id="UP000295198">
    <property type="component" value="Unassembled WGS sequence"/>
</dbReference>
<dbReference type="AlphaFoldDB" id="A0A4Q4Z756"/>
<evidence type="ECO:0008006" key="3">
    <source>
        <dbReference type="Google" id="ProtNLM"/>
    </source>
</evidence>
<evidence type="ECO:0000313" key="1">
    <source>
        <dbReference type="EMBL" id="RYP83677.1"/>
    </source>
</evidence>
<protein>
    <recommendedName>
        <fullName evidence="3">Glycosyltransferase family 2 protein</fullName>
    </recommendedName>
</protein>
<comment type="caution">
    <text evidence="1">The sequence shown here is derived from an EMBL/GenBank/DDBJ whole genome shotgun (WGS) entry which is preliminary data.</text>
</comment>
<keyword evidence="2" id="KW-1185">Reference proteome</keyword>
<gene>
    <name evidence="1" type="ORF">EKO23_18135</name>
</gene>
<reference evidence="1 2" key="1">
    <citation type="submission" date="2019-01" db="EMBL/GenBank/DDBJ databases">
        <title>Nocardioides guangzhouensis sp. nov., an actinobacterium isolated from soil.</title>
        <authorList>
            <person name="Fu Y."/>
            <person name="Cai Y."/>
            <person name="Lin Z."/>
            <person name="Chen P."/>
        </authorList>
    </citation>
    <scope>NUCLEOTIDE SEQUENCE [LARGE SCALE GENOMIC DNA]</scope>
    <source>
        <strain evidence="1 2">130</strain>
    </source>
</reference>
<evidence type="ECO:0000313" key="2">
    <source>
        <dbReference type="Proteomes" id="UP000295198"/>
    </source>
</evidence>
<dbReference type="RefSeq" id="WP_134719540.1">
    <property type="nucleotide sequence ID" value="NZ_SDKM01000030.1"/>
</dbReference>
<name>A0A4Q4Z756_9ACTN</name>
<proteinExistence type="predicted"/>
<dbReference type="EMBL" id="SDKM01000030">
    <property type="protein sequence ID" value="RYP83677.1"/>
    <property type="molecule type" value="Genomic_DNA"/>
</dbReference>